<organism evidence="7 8">
    <name type="scientific">Salininema proteolyticum</name>
    <dbReference type="NCBI Taxonomy" id="1607685"/>
    <lineage>
        <taxon>Bacteria</taxon>
        <taxon>Bacillati</taxon>
        <taxon>Actinomycetota</taxon>
        <taxon>Actinomycetes</taxon>
        <taxon>Glycomycetales</taxon>
        <taxon>Glycomycetaceae</taxon>
        <taxon>Salininema</taxon>
    </lineage>
</organism>
<evidence type="ECO:0000256" key="4">
    <source>
        <dbReference type="ARBA" id="ARBA00022917"/>
    </source>
</evidence>
<dbReference type="EMBL" id="JBHSDK010000013">
    <property type="protein sequence ID" value="MFC4335528.1"/>
    <property type="molecule type" value="Genomic_DNA"/>
</dbReference>
<comment type="cofactor">
    <cofactor evidence="6">
        <name>Fe(2+)</name>
        <dbReference type="ChEBI" id="CHEBI:29033"/>
    </cofactor>
    <text evidence="6">Binds 1 Fe(2+) ion.</text>
</comment>
<feature type="binding site" evidence="6">
    <location>
        <position position="101"/>
    </location>
    <ligand>
        <name>Fe cation</name>
        <dbReference type="ChEBI" id="CHEBI:24875"/>
    </ligand>
</feature>
<dbReference type="PIRSF" id="PIRSF004749">
    <property type="entry name" value="Pep_def"/>
    <property type="match status" value="1"/>
</dbReference>
<keyword evidence="4 6" id="KW-0648">Protein biosynthesis</keyword>
<feature type="active site" evidence="6">
    <location>
        <position position="144"/>
    </location>
</feature>
<sequence>MSGKARPIVHYGDPVLHRPNKTVTEFGPELSDLVDDMFASMYEADGVGLAANQIGVDARVWVMDCPTDEGGSMVAHIVNPVLEAVERPGGERNLVVENEGCLSVPGEYYDVARPDYALVSGQDKNGDPITLEAEGYTARCLIHETDHTNGTVYVDRLPTKIRKKLLKGAGLKV</sequence>
<comment type="similarity">
    <text evidence="1 6">Belongs to the polypeptide deformylase family.</text>
</comment>
<accession>A0ABV8TYL9</accession>
<dbReference type="GO" id="GO:0042586">
    <property type="term" value="F:peptide deformylase activity"/>
    <property type="evidence" value="ECO:0007669"/>
    <property type="project" value="UniProtKB-EC"/>
</dbReference>
<gene>
    <name evidence="6 7" type="primary">def</name>
    <name evidence="7" type="ORF">ACFPET_09985</name>
</gene>
<dbReference type="PRINTS" id="PR01576">
    <property type="entry name" value="PDEFORMYLASE"/>
</dbReference>
<dbReference type="EC" id="3.5.1.88" evidence="6"/>
<dbReference type="Gene3D" id="3.90.45.10">
    <property type="entry name" value="Peptide deformylase"/>
    <property type="match status" value="1"/>
</dbReference>
<dbReference type="PANTHER" id="PTHR10458:SF2">
    <property type="entry name" value="PEPTIDE DEFORMYLASE, MITOCHONDRIAL"/>
    <property type="match status" value="1"/>
</dbReference>
<dbReference type="HAMAP" id="MF_00163">
    <property type="entry name" value="Pep_deformylase"/>
    <property type="match status" value="1"/>
</dbReference>
<evidence type="ECO:0000256" key="2">
    <source>
        <dbReference type="ARBA" id="ARBA00022723"/>
    </source>
</evidence>
<dbReference type="InterPro" id="IPR023635">
    <property type="entry name" value="Peptide_deformylase"/>
</dbReference>
<keyword evidence="3 6" id="KW-0378">Hydrolase</keyword>
<reference evidence="8" key="1">
    <citation type="journal article" date="2019" name="Int. J. Syst. Evol. Microbiol.">
        <title>The Global Catalogue of Microorganisms (GCM) 10K type strain sequencing project: providing services to taxonomists for standard genome sequencing and annotation.</title>
        <authorList>
            <consortium name="The Broad Institute Genomics Platform"/>
            <consortium name="The Broad Institute Genome Sequencing Center for Infectious Disease"/>
            <person name="Wu L."/>
            <person name="Ma J."/>
        </authorList>
    </citation>
    <scope>NUCLEOTIDE SEQUENCE [LARGE SCALE GENOMIC DNA]</scope>
    <source>
        <strain evidence="8">IBRC-M 10908</strain>
    </source>
</reference>
<evidence type="ECO:0000256" key="6">
    <source>
        <dbReference type="HAMAP-Rule" id="MF_00163"/>
    </source>
</evidence>
<comment type="function">
    <text evidence="6">Removes the formyl group from the N-terminal Met of newly synthesized proteins. Requires at least a dipeptide for an efficient rate of reaction. N-terminal L-methionine is a prerequisite for activity but the enzyme has broad specificity at other positions.</text>
</comment>
<evidence type="ECO:0000256" key="5">
    <source>
        <dbReference type="ARBA" id="ARBA00023004"/>
    </source>
</evidence>
<dbReference type="Pfam" id="PF01327">
    <property type="entry name" value="Pep_deformylase"/>
    <property type="match status" value="1"/>
</dbReference>
<evidence type="ECO:0000256" key="3">
    <source>
        <dbReference type="ARBA" id="ARBA00022801"/>
    </source>
</evidence>
<keyword evidence="2 6" id="KW-0479">Metal-binding</keyword>
<name>A0ABV8TYL9_9ACTN</name>
<dbReference type="PANTHER" id="PTHR10458">
    <property type="entry name" value="PEPTIDE DEFORMYLASE"/>
    <property type="match status" value="1"/>
</dbReference>
<dbReference type="SUPFAM" id="SSF56420">
    <property type="entry name" value="Peptide deformylase"/>
    <property type="match status" value="1"/>
</dbReference>
<comment type="catalytic activity">
    <reaction evidence="6">
        <text>N-terminal N-formyl-L-methionyl-[peptide] + H2O = N-terminal L-methionyl-[peptide] + formate</text>
        <dbReference type="Rhea" id="RHEA:24420"/>
        <dbReference type="Rhea" id="RHEA-COMP:10639"/>
        <dbReference type="Rhea" id="RHEA-COMP:10640"/>
        <dbReference type="ChEBI" id="CHEBI:15377"/>
        <dbReference type="ChEBI" id="CHEBI:15740"/>
        <dbReference type="ChEBI" id="CHEBI:49298"/>
        <dbReference type="ChEBI" id="CHEBI:64731"/>
        <dbReference type="EC" id="3.5.1.88"/>
    </reaction>
</comment>
<feature type="binding site" evidence="6">
    <location>
        <position position="147"/>
    </location>
    <ligand>
        <name>Fe cation</name>
        <dbReference type="ChEBI" id="CHEBI:24875"/>
    </ligand>
</feature>
<protein>
    <recommendedName>
        <fullName evidence="6">Peptide deformylase</fullName>
        <shortName evidence="6">PDF</shortName>
        <ecNumber evidence="6">3.5.1.88</ecNumber>
    </recommendedName>
    <alternativeName>
        <fullName evidence="6">Polypeptide deformylase</fullName>
    </alternativeName>
</protein>
<feature type="binding site" evidence="6">
    <location>
        <position position="143"/>
    </location>
    <ligand>
        <name>Fe cation</name>
        <dbReference type="ChEBI" id="CHEBI:24875"/>
    </ligand>
</feature>
<dbReference type="Proteomes" id="UP001595823">
    <property type="component" value="Unassembled WGS sequence"/>
</dbReference>
<dbReference type="RefSeq" id="WP_380620463.1">
    <property type="nucleotide sequence ID" value="NZ_JBHSDK010000013.1"/>
</dbReference>
<dbReference type="CDD" id="cd00487">
    <property type="entry name" value="Pep_deformylase"/>
    <property type="match status" value="1"/>
</dbReference>
<dbReference type="InterPro" id="IPR036821">
    <property type="entry name" value="Peptide_deformylase_sf"/>
</dbReference>
<evidence type="ECO:0000313" key="8">
    <source>
        <dbReference type="Proteomes" id="UP001595823"/>
    </source>
</evidence>
<keyword evidence="5 6" id="KW-0408">Iron</keyword>
<keyword evidence="8" id="KW-1185">Reference proteome</keyword>
<evidence type="ECO:0000313" key="7">
    <source>
        <dbReference type="EMBL" id="MFC4335528.1"/>
    </source>
</evidence>
<evidence type="ECO:0000256" key="1">
    <source>
        <dbReference type="ARBA" id="ARBA00010759"/>
    </source>
</evidence>
<dbReference type="NCBIfam" id="NF001159">
    <property type="entry name" value="PRK00150.1-3"/>
    <property type="match status" value="1"/>
</dbReference>
<dbReference type="NCBIfam" id="TIGR00079">
    <property type="entry name" value="pept_deformyl"/>
    <property type="match status" value="1"/>
</dbReference>
<comment type="caution">
    <text evidence="7">The sequence shown here is derived from an EMBL/GenBank/DDBJ whole genome shotgun (WGS) entry which is preliminary data.</text>
</comment>
<proteinExistence type="inferred from homology"/>